<organism evidence="1 2">
    <name type="scientific">Mycena pura</name>
    <dbReference type="NCBI Taxonomy" id="153505"/>
    <lineage>
        <taxon>Eukaryota</taxon>
        <taxon>Fungi</taxon>
        <taxon>Dikarya</taxon>
        <taxon>Basidiomycota</taxon>
        <taxon>Agaricomycotina</taxon>
        <taxon>Agaricomycetes</taxon>
        <taxon>Agaricomycetidae</taxon>
        <taxon>Agaricales</taxon>
        <taxon>Marasmiineae</taxon>
        <taxon>Mycenaceae</taxon>
        <taxon>Mycena</taxon>
    </lineage>
</organism>
<dbReference type="PANTHER" id="PTHR33481">
    <property type="entry name" value="REVERSE TRANSCRIPTASE"/>
    <property type="match status" value="1"/>
</dbReference>
<accession>A0AAD6YCS3</accession>
<protein>
    <submittedName>
        <fullName evidence="1">Uncharacterized protein</fullName>
    </submittedName>
</protein>
<evidence type="ECO:0000313" key="2">
    <source>
        <dbReference type="Proteomes" id="UP001219525"/>
    </source>
</evidence>
<gene>
    <name evidence="1" type="ORF">GGX14DRAFT_331175</name>
</gene>
<dbReference type="AlphaFoldDB" id="A0AAD6YCS3"/>
<evidence type="ECO:0000313" key="1">
    <source>
        <dbReference type="EMBL" id="KAJ7206092.1"/>
    </source>
</evidence>
<comment type="caution">
    <text evidence="1">The sequence shown here is derived from an EMBL/GenBank/DDBJ whole genome shotgun (WGS) entry which is preliminary data.</text>
</comment>
<feature type="non-terminal residue" evidence="1">
    <location>
        <position position="141"/>
    </location>
</feature>
<dbReference type="EMBL" id="JARJCW010000041">
    <property type="protein sequence ID" value="KAJ7206092.1"/>
    <property type="molecule type" value="Genomic_DNA"/>
</dbReference>
<keyword evidence="2" id="KW-1185">Reference proteome</keyword>
<dbReference type="Proteomes" id="UP001219525">
    <property type="component" value="Unassembled WGS sequence"/>
</dbReference>
<sequence length="141" mass="15300">KTDLIHFQADRKDLSGVSVRFDGQVIAPSGSMKWIGVWLDGRLSGAKHIQSRATSAMRTLNASIAVMHSSWGLRPLLIRDLVRSTVLPCADYGVPSFLPLPPSAYKPLDRVNKSVTRCITGSFRTASLAALEKEAAILPAQ</sequence>
<reference evidence="1" key="1">
    <citation type="submission" date="2023-03" db="EMBL/GenBank/DDBJ databases">
        <title>Massive genome expansion in bonnet fungi (Mycena s.s.) driven by repeated elements and novel gene families across ecological guilds.</title>
        <authorList>
            <consortium name="Lawrence Berkeley National Laboratory"/>
            <person name="Harder C.B."/>
            <person name="Miyauchi S."/>
            <person name="Viragh M."/>
            <person name="Kuo A."/>
            <person name="Thoen E."/>
            <person name="Andreopoulos B."/>
            <person name="Lu D."/>
            <person name="Skrede I."/>
            <person name="Drula E."/>
            <person name="Henrissat B."/>
            <person name="Morin E."/>
            <person name="Kohler A."/>
            <person name="Barry K."/>
            <person name="LaButti K."/>
            <person name="Morin E."/>
            <person name="Salamov A."/>
            <person name="Lipzen A."/>
            <person name="Mereny Z."/>
            <person name="Hegedus B."/>
            <person name="Baldrian P."/>
            <person name="Stursova M."/>
            <person name="Weitz H."/>
            <person name="Taylor A."/>
            <person name="Grigoriev I.V."/>
            <person name="Nagy L.G."/>
            <person name="Martin F."/>
            <person name="Kauserud H."/>
        </authorList>
    </citation>
    <scope>NUCLEOTIDE SEQUENCE</scope>
    <source>
        <strain evidence="1">9144</strain>
    </source>
</reference>
<feature type="non-terminal residue" evidence="1">
    <location>
        <position position="1"/>
    </location>
</feature>
<dbReference type="PANTHER" id="PTHR33481:SF1">
    <property type="entry name" value="ENDONUCLEASE_EXONUCLEASE_PHOSPHATASE DOMAIN-CONTAINING PROTEIN-RELATED"/>
    <property type="match status" value="1"/>
</dbReference>
<name>A0AAD6YCS3_9AGAR</name>
<proteinExistence type="predicted"/>